<accession>A0A3N2RJK4</accession>
<dbReference type="InterPro" id="IPR029063">
    <property type="entry name" value="SAM-dependent_MTases_sf"/>
</dbReference>
<dbReference type="Pfam" id="PF13946">
    <property type="entry name" value="DUF4214"/>
    <property type="match status" value="1"/>
</dbReference>
<evidence type="ECO:0000259" key="3">
    <source>
        <dbReference type="Pfam" id="PF13946"/>
    </source>
</evidence>
<dbReference type="PANTHER" id="PTHR43861:SF3">
    <property type="entry name" value="PUTATIVE (AFU_ORTHOLOGUE AFUA_2G14390)-RELATED"/>
    <property type="match status" value="1"/>
</dbReference>
<gene>
    <name evidence="4" type="ORF">D9T17_07595</name>
</gene>
<comment type="caution">
    <text evidence="4">The sequence shown here is derived from an EMBL/GenBank/DDBJ whole genome shotgun (WGS) entry which is preliminary data.</text>
</comment>
<dbReference type="PANTHER" id="PTHR43861">
    <property type="entry name" value="TRANS-ACONITATE 2-METHYLTRANSFERASE-RELATED"/>
    <property type="match status" value="1"/>
</dbReference>
<keyword evidence="4" id="KW-0489">Methyltransferase</keyword>
<reference evidence="4 5" key="1">
    <citation type="submission" date="2018-10" db="EMBL/GenBank/DDBJ databases">
        <title>The genome of Lysobacter enzymogenes OH11.</title>
        <authorList>
            <person name="Liu F."/>
            <person name="Zhao Y."/>
            <person name="Qian G."/>
            <person name="Chen Y."/>
            <person name="Xu H."/>
        </authorList>
    </citation>
    <scope>NUCLEOTIDE SEQUENCE [LARGE SCALE GENOMIC DNA]</scope>
    <source>
        <strain evidence="4 5">OH11</strain>
    </source>
</reference>
<evidence type="ECO:0000256" key="2">
    <source>
        <dbReference type="SAM" id="MobiDB-lite"/>
    </source>
</evidence>
<dbReference type="Proteomes" id="UP000275910">
    <property type="component" value="Unassembled WGS sequence"/>
</dbReference>
<protein>
    <submittedName>
        <fullName evidence="4">Methyltransferase domain-containing protein</fullName>
    </submittedName>
</protein>
<dbReference type="Gene3D" id="3.40.50.150">
    <property type="entry name" value="Vaccinia Virus protein VP39"/>
    <property type="match status" value="1"/>
</dbReference>
<dbReference type="GO" id="GO:0032259">
    <property type="term" value="P:methylation"/>
    <property type="evidence" value="ECO:0007669"/>
    <property type="project" value="UniProtKB-KW"/>
</dbReference>
<sequence length="509" mass="56774">MARPRAGVHRGQPGQADVRRHRLDPARHRSGRFRGAGATGGGAMNQALDPLDVDAVMQAVSARLREAIPVESDGVAGADGAVERMRSQLDRAFARRGGDGEELQHWRSVTHSIPVKREYVLSELLGPADASFVEMAYRVVLRREPDPDGFNYFLHELRSGHTTKVEVLGALRWSEEGMAKQVHIDGLMLPYKLQQWKRKPVFGRALSWLHGVARLGSLFDRQYTIEATQAREAHELGRHVNLLMDELKQVRGHQAGLLRNVARMMPMFERMHAAELERERFQPTMDKLYADFEDEFRGSRELVRARIEPYLDWIREAGAGGADAPVVDIGCGRGEWLELLAEHGLQASGIDLNRDFVDSCAGTGLKVVAGDAVDVLREMPEGSLGAVTSMHLVEHLPFERVVALIDAALRALRPGGLLLLETPNPENIMVGSHYFYMDPTHLNPLPPAMLRWVVENRGFAESRIERLSAHRPLNAPPLLPPEVPGSKSLNDMLWSMHIAPDYAIVARRP</sequence>
<name>A0A3N2RJK4_LYSEN</name>
<dbReference type="GO" id="GO:0008168">
    <property type="term" value="F:methyltransferase activity"/>
    <property type="evidence" value="ECO:0007669"/>
    <property type="project" value="UniProtKB-KW"/>
</dbReference>
<organism evidence="4 5">
    <name type="scientific">Lysobacter enzymogenes</name>
    <dbReference type="NCBI Taxonomy" id="69"/>
    <lineage>
        <taxon>Bacteria</taxon>
        <taxon>Pseudomonadati</taxon>
        <taxon>Pseudomonadota</taxon>
        <taxon>Gammaproteobacteria</taxon>
        <taxon>Lysobacterales</taxon>
        <taxon>Lysobacteraceae</taxon>
        <taxon>Lysobacter</taxon>
    </lineage>
</organism>
<dbReference type="CDD" id="cd02440">
    <property type="entry name" value="AdoMet_MTases"/>
    <property type="match status" value="1"/>
</dbReference>
<evidence type="ECO:0000256" key="1">
    <source>
        <dbReference type="ARBA" id="ARBA00022679"/>
    </source>
</evidence>
<dbReference type="Pfam" id="PF13489">
    <property type="entry name" value="Methyltransf_23"/>
    <property type="match status" value="1"/>
</dbReference>
<dbReference type="SUPFAM" id="SSF53335">
    <property type="entry name" value="S-adenosyl-L-methionine-dependent methyltransferases"/>
    <property type="match status" value="1"/>
</dbReference>
<keyword evidence="1 4" id="KW-0808">Transferase</keyword>
<dbReference type="AlphaFoldDB" id="A0A3N2RJK4"/>
<proteinExistence type="predicted"/>
<dbReference type="EMBL" id="RCTY01000020">
    <property type="protein sequence ID" value="ROU07637.1"/>
    <property type="molecule type" value="Genomic_DNA"/>
</dbReference>
<evidence type="ECO:0000313" key="5">
    <source>
        <dbReference type="Proteomes" id="UP000275910"/>
    </source>
</evidence>
<feature type="region of interest" description="Disordered" evidence="2">
    <location>
        <begin position="1"/>
        <end position="45"/>
    </location>
</feature>
<dbReference type="InterPro" id="IPR025282">
    <property type="entry name" value="DUF4214"/>
</dbReference>
<feature type="domain" description="DUF4214" evidence="3">
    <location>
        <begin position="127"/>
        <end position="179"/>
    </location>
</feature>
<evidence type="ECO:0000313" key="4">
    <source>
        <dbReference type="EMBL" id="ROU07637.1"/>
    </source>
</evidence>